<accession>A0A951QLS2</accession>
<dbReference type="InterPro" id="IPR007890">
    <property type="entry name" value="CHASE2"/>
</dbReference>
<reference evidence="3" key="1">
    <citation type="submission" date="2021-05" db="EMBL/GenBank/DDBJ databases">
        <authorList>
            <person name="Pietrasiak N."/>
            <person name="Ward R."/>
            <person name="Stajich J.E."/>
            <person name="Kurbessoian T."/>
        </authorList>
    </citation>
    <scope>NUCLEOTIDE SEQUENCE</scope>
    <source>
        <strain evidence="3">GSE-NOS-MK-12-04C</strain>
    </source>
</reference>
<dbReference type="Pfam" id="PF05226">
    <property type="entry name" value="CHASE2"/>
    <property type="match status" value="1"/>
</dbReference>
<evidence type="ECO:0000259" key="2">
    <source>
        <dbReference type="Pfam" id="PF05226"/>
    </source>
</evidence>
<keyword evidence="1" id="KW-0472">Membrane</keyword>
<dbReference type="EMBL" id="JAHHGZ010000009">
    <property type="protein sequence ID" value="MBW4667801.1"/>
    <property type="molecule type" value="Genomic_DNA"/>
</dbReference>
<feature type="domain" description="CHASE2" evidence="2">
    <location>
        <begin position="26"/>
        <end position="76"/>
    </location>
</feature>
<protein>
    <submittedName>
        <fullName evidence="3">CHASE2 domain-containing protein</fullName>
    </submittedName>
</protein>
<dbReference type="InterPro" id="IPR036890">
    <property type="entry name" value="HATPase_C_sf"/>
</dbReference>
<evidence type="ECO:0000313" key="4">
    <source>
        <dbReference type="Proteomes" id="UP000729701"/>
    </source>
</evidence>
<evidence type="ECO:0000256" key="1">
    <source>
        <dbReference type="SAM" id="Phobius"/>
    </source>
</evidence>
<gene>
    <name evidence="3" type="ORF">KME60_10280</name>
</gene>
<name>A0A951QLS2_9CYAN</name>
<organism evidence="3 4">
    <name type="scientific">Cyanomargarita calcarea GSE-NOS-MK-12-04C</name>
    <dbReference type="NCBI Taxonomy" id="2839659"/>
    <lineage>
        <taxon>Bacteria</taxon>
        <taxon>Bacillati</taxon>
        <taxon>Cyanobacteriota</taxon>
        <taxon>Cyanophyceae</taxon>
        <taxon>Nostocales</taxon>
        <taxon>Cyanomargaritaceae</taxon>
        <taxon>Cyanomargarita</taxon>
    </lineage>
</organism>
<sequence>MKRRIWNRIRKEFGLWSLAAPPGIIVLVVVILIRIAGGMQSLEWMLLDNMLRLRPTEKLDERVVIVGIDEKDIQWVIENKRGICLFMEEALCNVGKHAQGVKRVQASGVYSANKYKLWVKDNGSGIKSKLENKGTKYFRILAKQLGGEFRRESLSPRGTICELSWTPMK</sequence>
<dbReference type="SUPFAM" id="SSF55874">
    <property type="entry name" value="ATPase domain of HSP90 chaperone/DNA topoisomerase II/histidine kinase"/>
    <property type="match status" value="1"/>
</dbReference>
<keyword evidence="1" id="KW-0812">Transmembrane</keyword>
<keyword evidence="1" id="KW-1133">Transmembrane helix</keyword>
<reference evidence="3" key="2">
    <citation type="journal article" date="2022" name="Microbiol. Resour. Announc.">
        <title>Metagenome Sequencing to Explore Phylogenomics of Terrestrial Cyanobacteria.</title>
        <authorList>
            <person name="Ward R.D."/>
            <person name="Stajich J.E."/>
            <person name="Johansen J.R."/>
            <person name="Huntemann M."/>
            <person name="Clum A."/>
            <person name="Foster B."/>
            <person name="Foster B."/>
            <person name="Roux S."/>
            <person name="Palaniappan K."/>
            <person name="Varghese N."/>
            <person name="Mukherjee S."/>
            <person name="Reddy T.B.K."/>
            <person name="Daum C."/>
            <person name="Copeland A."/>
            <person name="Chen I.A."/>
            <person name="Ivanova N.N."/>
            <person name="Kyrpides N.C."/>
            <person name="Shapiro N."/>
            <person name="Eloe-Fadrosh E.A."/>
            <person name="Pietrasiak N."/>
        </authorList>
    </citation>
    <scope>NUCLEOTIDE SEQUENCE</scope>
    <source>
        <strain evidence="3">GSE-NOS-MK-12-04C</strain>
    </source>
</reference>
<dbReference type="Gene3D" id="3.30.565.10">
    <property type="entry name" value="Histidine kinase-like ATPase, C-terminal domain"/>
    <property type="match status" value="1"/>
</dbReference>
<proteinExistence type="predicted"/>
<feature type="transmembrane region" description="Helical" evidence="1">
    <location>
        <begin position="12"/>
        <end position="33"/>
    </location>
</feature>
<comment type="caution">
    <text evidence="3">The sequence shown here is derived from an EMBL/GenBank/DDBJ whole genome shotgun (WGS) entry which is preliminary data.</text>
</comment>
<dbReference type="Proteomes" id="UP000729701">
    <property type="component" value="Unassembled WGS sequence"/>
</dbReference>
<evidence type="ECO:0000313" key="3">
    <source>
        <dbReference type="EMBL" id="MBW4667801.1"/>
    </source>
</evidence>
<dbReference type="AlphaFoldDB" id="A0A951QLS2"/>